<evidence type="ECO:0000313" key="3">
    <source>
        <dbReference type="Proteomes" id="UP001174934"/>
    </source>
</evidence>
<dbReference type="InterPro" id="IPR040112">
    <property type="entry name" value="WetA"/>
</dbReference>
<proteinExistence type="predicted"/>
<feature type="region of interest" description="Disordered" evidence="1">
    <location>
        <begin position="373"/>
        <end position="685"/>
    </location>
</feature>
<feature type="compositionally biased region" description="Low complexity" evidence="1">
    <location>
        <begin position="715"/>
        <end position="734"/>
    </location>
</feature>
<feature type="compositionally biased region" description="Polar residues" evidence="1">
    <location>
        <begin position="507"/>
        <end position="519"/>
    </location>
</feature>
<protein>
    <submittedName>
        <fullName evidence="2">Uncharacterized protein</fullName>
    </submittedName>
</protein>
<dbReference type="PANTHER" id="PTHR22934:SF24">
    <property type="entry name" value="DNA METHYLATION MODULATOR-2"/>
    <property type="match status" value="1"/>
</dbReference>
<feature type="compositionally biased region" description="Polar residues" evidence="1">
    <location>
        <begin position="1"/>
        <end position="19"/>
    </location>
</feature>
<feature type="compositionally biased region" description="Pro residues" evidence="1">
    <location>
        <begin position="675"/>
        <end position="685"/>
    </location>
</feature>
<organism evidence="2 3">
    <name type="scientific">Bombardia bombarda</name>
    <dbReference type="NCBI Taxonomy" id="252184"/>
    <lineage>
        <taxon>Eukaryota</taxon>
        <taxon>Fungi</taxon>
        <taxon>Dikarya</taxon>
        <taxon>Ascomycota</taxon>
        <taxon>Pezizomycotina</taxon>
        <taxon>Sordariomycetes</taxon>
        <taxon>Sordariomycetidae</taxon>
        <taxon>Sordariales</taxon>
        <taxon>Lasiosphaeriaceae</taxon>
        <taxon>Bombardia</taxon>
    </lineage>
</organism>
<feature type="region of interest" description="Disordered" evidence="1">
    <location>
        <begin position="818"/>
        <end position="877"/>
    </location>
</feature>
<dbReference type="EMBL" id="JAULSR010000005">
    <property type="protein sequence ID" value="KAK0618613.1"/>
    <property type="molecule type" value="Genomic_DNA"/>
</dbReference>
<feature type="compositionally biased region" description="Polar residues" evidence="1">
    <location>
        <begin position="579"/>
        <end position="588"/>
    </location>
</feature>
<feature type="compositionally biased region" description="Polar residues" evidence="1">
    <location>
        <begin position="1004"/>
        <end position="1068"/>
    </location>
</feature>
<feature type="compositionally biased region" description="Polar residues" evidence="1">
    <location>
        <begin position="845"/>
        <end position="877"/>
    </location>
</feature>
<feature type="compositionally biased region" description="Low complexity" evidence="1">
    <location>
        <begin position="819"/>
        <end position="844"/>
    </location>
</feature>
<feature type="compositionally biased region" description="Basic residues" evidence="1">
    <location>
        <begin position="285"/>
        <end position="309"/>
    </location>
</feature>
<feature type="region of interest" description="Disordered" evidence="1">
    <location>
        <begin position="172"/>
        <end position="195"/>
    </location>
</feature>
<feature type="compositionally biased region" description="Polar residues" evidence="1">
    <location>
        <begin position="378"/>
        <end position="387"/>
    </location>
</feature>
<gene>
    <name evidence="2" type="ORF">B0T17DRAFT_510132</name>
</gene>
<feature type="compositionally biased region" description="Low complexity" evidence="1">
    <location>
        <begin position="552"/>
        <end position="562"/>
    </location>
</feature>
<feature type="compositionally biased region" description="Polar residues" evidence="1">
    <location>
        <begin position="598"/>
        <end position="614"/>
    </location>
</feature>
<feature type="region of interest" description="Disordered" evidence="1">
    <location>
        <begin position="889"/>
        <end position="1068"/>
    </location>
</feature>
<feature type="region of interest" description="Disordered" evidence="1">
    <location>
        <begin position="1"/>
        <end position="49"/>
    </location>
</feature>
<sequence length="1153" mass="120979">MATASGSKAASRPGDTTGTAPARSTAVALKVTPVPVPKPGSMPSLPPSANQAAAAARASAVASATPTVPPVAFGLLNSAETNLQDAAHKDGRIRNPVPSKLKGKTDGSKGNFSVMHMDVAGRSEATERDAQAKRTSESTELAAKRAFENGYVSLRRSRFVHLPDDIVAKPFVPATTPTAVPDPSSRQSPLDADETKSEQARLLTLLRSLHPVLVVDQICKALAFFGGIPGAPPPTDGAFPRSAEANGSGSLFVGWIAEIFPRLGGNSGQQALSPVRQPDISESTRRRRGRPKGSKATKARKDKGIKKGPIKTALGRNLSQPTGAVDESWVDVDDDGLDVSDNVDANVMLLAQTVSPQRALERVQVETPQQDVVPGRFNHTTSAQNRTALPEAPGSGELTVVGTPSSKKRGRPKGSKNRPKNMMKAPSSSFIPQPSPLHDYRPIQTLPPQVPDVSRDAGANLPPSFTAVNSAPATPAHTKLGKPNVAARKQRVDSHSAETPLGLTAHTAVTSTSANSGPSTEARPPLDLNSQTNQAGPRQTSQVTTSSRGVALTLPTPSSSSPGQAPANISQKRKRNTTKDSNIPQTSTNGGGSVVIRSPQNGLTLPTPLSNQGPQHIKPGLTLGLPQAKRQRKVKEPKPAVKRLDGMPVLNPPRERSTASTGILSPATAPASAAAPPPPTPPATAPVTVPVPVPVPEPAPTPVPAPAPAPAPALIPAASAPAPTTAPSAPTLATNSGLGSGPDPRPGIRQSQLSVPLAIEPAISSIHSPTHTFEAHSPTMENYEAQLQAQLEQQTEAEQVPAPAQSRVDPRHLMANSLQQHQHLQQRQQHHVQPIQQQSQQTQQATTAQSRSPNPRPQATKSQTASPSVPQQPRTSQALHYTQYRPAGSQYNQQQAQQQGYTSTQHQSQHDFTRQQQTSSVSGQAAQAQHFTSSTQQPQQYTTSQQSYTTSQPQYSSGQQQAVSQQRYQQLGSGSTGPASYAAHHSPQFGTSTSNSFNSTDGNYRSSATSLNSSSYGPQRSQPTTPSTASVYRTNSGQNISQHSPSFGASTNTAQHRSSGASHPTSQSMHAITGVQSFTGSASADWGLFDTHNLETTGSQASLGLNNTGYGSMSAANVRGPSNAGAPFTTTSLANFDPATLGGSERYYSVERR</sequence>
<dbReference type="Proteomes" id="UP001174934">
    <property type="component" value="Unassembled WGS sequence"/>
</dbReference>
<feature type="compositionally biased region" description="Basic residues" evidence="1">
    <location>
        <begin position="406"/>
        <end position="421"/>
    </location>
</feature>
<feature type="region of interest" description="Disordered" evidence="1">
    <location>
        <begin position="90"/>
        <end position="112"/>
    </location>
</feature>
<evidence type="ECO:0000313" key="2">
    <source>
        <dbReference type="EMBL" id="KAK0618613.1"/>
    </source>
</evidence>
<name>A0AA39WND8_9PEZI</name>
<feature type="compositionally biased region" description="Low complexity" evidence="1">
    <location>
        <begin position="665"/>
        <end position="674"/>
    </location>
</feature>
<feature type="region of interest" description="Disordered" evidence="1">
    <location>
        <begin position="266"/>
        <end position="328"/>
    </location>
</feature>
<feature type="compositionally biased region" description="Low complexity" evidence="1">
    <location>
        <begin position="172"/>
        <end position="183"/>
    </location>
</feature>
<keyword evidence="3" id="KW-1185">Reference proteome</keyword>
<feature type="compositionally biased region" description="Pro residues" evidence="1">
    <location>
        <begin position="34"/>
        <end position="46"/>
    </location>
</feature>
<dbReference type="AlphaFoldDB" id="A0AA39WND8"/>
<feature type="compositionally biased region" description="Low complexity" evidence="1">
    <location>
        <begin position="889"/>
        <end position="907"/>
    </location>
</feature>
<feature type="region of interest" description="Disordered" evidence="1">
    <location>
        <begin position="715"/>
        <end position="750"/>
    </location>
</feature>
<comment type="caution">
    <text evidence="2">The sequence shown here is derived from an EMBL/GenBank/DDBJ whole genome shotgun (WGS) entry which is preliminary data.</text>
</comment>
<feature type="compositionally biased region" description="Polar residues" evidence="1">
    <location>
        <begin position="914"/>
        <end position="931"/>
    </location>
</feature>
<evidence type="ECO:0000256" key="1">
    <source>
        <dbReference type="SAM" id="MobiDB-lite"/>
    </source>
</evidence>
<feature type="compositionally biased region" description="Low complexity" evidence="1">
    <location>
        <begin position="932"/>
        <end position="970"/>
    </location>
</feature>
<feature type="compositionally biased region" description="Basic and acidic residues" evidence="1">
    <location>
        <begin position="634"/>
        <end position="645"/>
    </location>
</feature>
<dbReference type="PANTHER" id="PTHR22934">
    <property type="entry name" value="PROTEIN ESC1/WETA-RELATED"/>
    <property type="match status" value="1"/>
</dbReference>
<feature type="compositionally biased region" description="Low complexity" evidence="1">
    <location>
        <begin position="989"/>
        <end position="1003"/>
    </location>
</feature>
<accession>A0AA39WND8</accession>
<feature type="compositionally biased region" description="Polar residues" evidence="1">
    <location>
        <begin position="528"/>
        <end position="548"/>
    </location>
</feature>
<reference evidence="2" key="1">
    <citation type="submission" date="2023-06" db="EMBL/GenBank/DDBJ databases">
        <title>Genome-scale phylogeny and comparative genomics of the fungal order Sordariales.</title>
        <authorList>
            <consortium name="Lawrence Berkeley National Laboratory"/>
            <person name="Hensen N."/>
            <person name="Bonometti L."/>
            <person name="Westerberg I."/>
            <person name="Brannstrom I.O."/>
            <person name="Guillou S."/>
            <person name="Cros-Aarteil S."/>
            <person name="Calhoun S."/>
            <person name="Haridas S."/>
            <person name="Kuo A."/>
            <person name="Mondo S."/>
            <person name="Pangilinan J."/>
            <person name="Riley R."/>
            <person name="LaButti K."/>
            <person name="Andreopoulos B."/>
            <person name="Lipzen A."/>
            <person name="Chen C."/>
            <person name="Yanf M."/>
            <person name="Daum C."/>
            <person name="Ng V."/>
            <person name="Clum A."/>
            <person name="Steindorff A."/>
            <person name="Ohm R."/>
            <person name="Martin F."/>
            <person name="Silar P."/>
            <person name="Natvig D."/>
            <person name="Lalanne C."/>
            <person name="Gautier V."/>
            <person name="Ament-velasquez S.L."/>
            <person name="Kruys A."/>
            <person name="Hutchinson M.I."/>
            <person name="Powell A.J."/>
            <person name="Barry K."/>
            <person name="Miller A.N."/>
            <person name="Grigoriev I.V."/>
            <person name="Debuchy R."/>
            <person name="Gladieux P."/>
            <person name="Thoren M.H."/>
            <person name="Johannesson H."/>
        </authorList>
    </citation>
    <scope>NUCLEOTIDE SEQUENCE</scope>
    <source>
        <strain evidence="2">SMH3391-2</strain>
    </source>
</reference>